<feature type="domain" description="UVR" evidence="1">
    <location>
        <begin position="199"/>
        <end position="234"/>
    </location>
</feature>
<accession>A0ABX2ZKF4</accession>
<name>A0ABX2ZKF4_9BACI</name>
<keyword evidence="4" id="KW-1185">Reference proteome</keyword>
<dbReference type="PANTHER" id="PTHR30562:SF1">
    <property type="entry name" value="UVRABC SYSTEM PROTEIN C"/>
    <property type="match status" value="1"/>
</dbReference>
<comment type="caution">
    <text evidence="3">The sequence shown here is derived from an EMBL/GenBank/DDBJ whole genome shotgun (WGS) entry which is preliminary data.</text>
</comment>
<dbReference type="GO" id="GO:0004386">
    <property type="term" value="F:helicase activity"/>
    <property type="evidence" value="ECO:0007669"/>
    <property type="project" value="UniProtKB-KW"/>
</dbReference>
<organism evidence="3 4">
    <name type="scientific">Gottfriedia luciferensis</name>
    <dbReference type="NCBI Taxonomy" id="178774"/>
    <lineage>
        <taxon>Bacteria</taxon>
        <taxon>Bacillati</taxon>
        <taxon>Bacillota</taxon>
        <taxon>Bacilli</taxon>
        <taxon>Bacillales</taxon>
        <taxon>Bacillaceae</taxon>
        <taxon>Gottfriedia</taxon>
    </lineage>
</organism>
<dbReference type="Proteomes" id="UP000094580">
    <property type="component" value="Unassembled WGS sequence"/>
</dbReference>
<dbReference type="PANTHER" id="PTHR30562">
    <property type="entry name" value="UVRC/OXIDOREDUCTASE"/>
    <property type="match status" value="1"/>
</dbReference>
<evidence type="ECO:0000313" key="3">
    <source>
        <dbReference type="EMBL" id="ODG90188.1"/>
    </source>
</evidence>
<keyword evidence="3" id="KW-0547">Nucleotide-binding</keyword>
<evidence type="ECO:0000259" key="1">
    <source>
        <dbReference type="PROSITE" id="PS50151"/>
    </source>
</evidence>
<dbReference type="SUPFAM" id="SSF46600">
    <property type="entry name" value="C-terminal UvrC-binding domain of UvrB"/>
    <property type="match status" value="1"/>
</dbReference>
<dbReference type="Pfam" id="PF01541">
    <property type="entry name" value="GIY-YIG"/>
    <property type="match status" value="1"/>
</dbReference>
<reference evidence="3 4" key="1">
    <citation type="submission" date="2016-07" db="EMBL/GenBank/DDBJ databases">
        <authorList>
            <person name="Townsley L."/>
            <person name="Shank E.A."/>
        </authorList>
    </citation>
    <scope>NUCLEOTIDE SEQUENCE [LARGE SCALE GENOMIC DNA]</scope>
    <source>
        <strain evidence="3 4">CH01</strain>
    </source>
</reference>
<dbReference type="SMART" id="SM00465">
    <property type="entry name" value="GIYc"/>
    <property type="match status" value="1"/>
</dbReference>
<dbReference type="Gene3D" id="3.40.1440.10">
    <property type="entry name" value="GIY-YIG endonuclease"/>
    <property type="match status" value="1"/>
</dbReference>
<dbReference type="InterPro" id="IPR001943">
    <property type="entry name" value="UVR_dom"/>
</dbReference>
<dbReference type="InterPro" id="IPR047296">
    <property type="entry name" value="GIY-YIG_UvrC_Cho"/>
</dbReference>
<keyword evidence="3" id="KW-0347">Helicase</keyword>
<sequence>MNLQEKVKNLPLSPGVYLMKDSKGQILYVGKAKSLKKRVQSYFQNSKGHSPKVKKLVTHLKDFDYLLTDTEFDAFMLECHLIKEIKPMYNRMMKSPQSFIYLVINLNKKVPSFEISYEPIESENVLIFGPFTSRSTIERAVTGIKECFKINCGHLAVKNSACLNYSLGTCNGVCLGGSALEEYNMIIDKVIRFLNRTDMSLLEEMEKLMLSASEQFDFEAAAKYRDWIEMVKSLINKEKLIEFTEKNHNIITIEQLENNKFKYFLIHRTQILHCELVEIEDDSFDQLIKQIYSNSLDYFKYNNNQSSIDVSRDEIDEAQIIYSYLNSMNCKHLIVPKRWLSHTSTKFTKELQKLVNFS</sequence>
<dbReference type="SUPFAM" id="SSF82771">
    <property type="entry name" value="GIY-YIG endonuclease"/>
    <property type="match status" value="1"/>
</dbReference>
<feature type="domain" description="GIY-YIG" evidence="2">
    <location>
        <begin position="12"/>
        <end position="91"/>
    </location>
</feature>
<keyword evidence="3" id="KW-0067">ATP-binding</keyword>
<dbReference type="CDD" id="cd10434">
    <property type="entry name" value="GIY-YIG_UvrC_Cho"/>
    <property type="match status" value="1"/>
</dbReference>
<dbReference type="InterPro" id="IPR050066">
    <property type="entry name" value="UvrABC_protein_C"/>
</dbReference>
<protein>
    <submittedName>
        <fullName evidence="3">DNA helicase UvrC</fullName>
    </submittedName>
</protein>
<dbReference type="EMBL" id="MDKC01000035">
    <property type="protein sequence ID" value="ODG90188.1"/>
    <property type="molecule type" value="Genomic_DNA"/>
</dbReference>
<dbReference type="Gene3D" id="4.10.860.10">
    <property type="entry name" value="UVR domain"/>
    <property type="match status" value="1"/>
</dbReference>
<proteinExistence type="predicted"/>
<gene>
    <name evidence="3" type="ORF">BED47_12700</name>
</gene>
<dbReference type="InterPro" id="IPR000305">
    <property type="entry name" value="GIY-YIG_endonuc"/>
</dbReference>
<evidence type="ECO:0000313" key="4">
    <source>
        <dbReference type="Proteomes" id="UP000094580"/>
    </source>
</evidence>
<dbReference type="InterPro" id="IPR035901">
    <property type="entry name" value="GIY-YIG_endonuc_sf"/>
</dbReference>
<keyword evidence="3" id="KW-0378">Hydrolase</keyword>
<dbReference type="PROSITE" id="PS50164">
    <property type="entry name" value="GIY_YIG"/>
    <property type="match status" value="1"/>
</dbReference>
<evidence type="ECO:0000259" key="2">
    <source>
        <dbReference type="PROSITE" id="PS50164"/>
    </source>
</evidence>
<dbReference type="InterPro" id="IPR036876">
    <property type="entry name" value="UVR_dom_sf"/>
</dbReference>
<dbReference type="Pfam" id="PF02151">
    <property type="entry name" value="UVR"/>
    <property type="match status" value="1"/>
</dbReference>
<dbReference type="PROSITE" id="PS50151">
    <property type="entry name" value="UVR"/>
    <property type="match status" value="1"/>
</dbReference>